<dbReference type="Pfam" id="PF02225">
    <property type="entry name" value="PA"/>
    <property type="match status" value="1"/>
</dbReference>
<dbReference type="eggNOG" id="COG4935">
    <property type="taxonomic scope" value="Bacteria"/>
</dbReference>
<dbReference type="HOGENOM" id="CLU_495107_0_0_10"/>
<feature type="signal peptide" evidence="1">
    <location>
        <begin position="1"/>
        <end position="22"/>
    </location>
</feature>
<keyword evidence="1" id="KW-0732">Signal</keyword>
<dbReference type="Proteomes" id="UP000007519">
    <property type="component" value="Chromosome"/>
</dbReference>
<evidence type="ECO:0000313" key="5">
    <source>
        <dbReference type="Proteomes" id="UP000007519"/>
    </source>
</evidence>
<dbReference type="RefSeq" id="WP_015693475.1">
    <property type="nucleotide sequence ID" value="NC_016940.1"/>
</dbReference>
<dbReference type="InterPro" id="IPR026444">
    <property type="entry name" value="Secre_tail"/>
</dbReference>
<dbReference type="Gene3D" id="3.50.30.30">
    <property type="match status" value="1"/>
</dbReference>
<keyword evidence="4" id="KW-0645">Protease</keyword>
<feature type="domain" description="Secretion system C-terminal sorting" evidence="3">
    <location>
        <begin position="474"/>
        <end position="547"/>
    </location>
</feature>
<feature type="domain" description="PA" evidence="2">
    <location>
        <begin position="77"/>
        <end position="150"/>
    </location>
</feature>
<name>H6KZV1_SAPGL</name>
<dbReference type="EMBL" id="CP002831">
    <property type="protein sequence ID" value="AFC25877.1"/>
    <property type="molecule type" value="Genomic_DNA"/>
</dbReference>
<organism evidence="4 5">
    <name type="scientific">Saprospira grandis (strain Lewin)</name>
    <dbReference type="NCBI Taxonomy" id="984262"/>
    <lineage>
        <taxon>Bacteria</taxon>
        <taxon>Pseudomonadati</taxon>
        <taxon>Bacteroidota</taxon>
        <taxon>Saprospiria</taxon>
        <taxon>Saprospirales</taxon>
        <taxon>Saprospiraceae</taxon>
        <taxon>Saprospira</taxon>
    </lineage>
</organism>
<evidence type="ECO:0000256" key="1">
    <source>
        <dbReference type="SAM" id="SignalP"/>
    </source>
</evidence>
<evidence type="ECO:0000259" key="2">
    <source>
        <dbReference type="Pfam" id="PF02225"/>
    </source>
</evidence>
<dbReference type="GO" id="GO:0008233">
    <property type="term" value="F:peptidase activity"/>
    <property type="evidence" value="ECO:0007669"/>
    <property type="project" value="UniProtKB-KW"/>
</dbReference>
<accession>H6KZV1</accession>
<proteinExistence type="predicted"/>
<dbReference type="STRING" id="984262.SGRA_3149"/>
<feature type="chain" id="PRO_5003604680" evidence="1">
    <location>
        <begin position="23"/>
        <end position="550"/>
    </location>
</feature>
<reference evidence="4 5" key="1">
    <citation type="journal article" date="2012" name="Stand. Genomic Sci.">
        <title>Complete genome sequencing and analysis of Saprospira grandis str. Lewin, a predatory marine bacterium.</title>
        <authorList>
            <person name="Saw J.H."/>
            <person name="Yuryev A."/>
            <person name="Kanbe M."/>
            <person name="Hou S."/>
            <person name="Young A.G."/>
            <person name="Aizawa S."/>
            <person name="Alam M."/>
        </authorList>
    </citation>
    <scope>NUCLEOTIDE SEQUENCE [LARGE SCALE GENOMIC DNA]</scope>
    <source>
        <strain evidence="4 5">Lewin</strain>
    </source>
</reference>
<dbReference type="NCBIfam" id="TIGR04183">
    <property type="entry name" value="Por_Secre_tail"/>
    <property type="match status" value="1"/>
</dbReference>
<evidence type="ECO:0000259" key="3">
    <source>
        <dbReference type="Pfam" id="PF18962"/>
    </source>
</evidence>
<dbReference type="eggNOG" id="COG4412">
    <property type="taxonomic scope" value="Bacteria"/>
</dbReference>
<keyword evidence="5" id="KW-1185">Reference proteome</keyword>
<keyword evidence="4" id="KW-0378">Hydrolase</keyword>
<sequence length="550" mass="58696">MRILQQKLFLFACLLMGFGLSAQQLEHPMLVEVNSPSNLAGSYIYGFQSDWGPTSLAASVTGEAVWARTAVGDSISCDSVVNDLTGKIALVRRGACNFSLKALNAQTQGAIGCVICNSQPGGGVINMAGGTSGASVTIPTVMLSYEDCELLANAITAGDSVSMTFRKPAIANAVGTFAYGTPEDHIQTLDGINVDVINASASSASATVTAIVTDPAGATQTLTETLTIDADTTVNVTFTQTYTPVDTGMYQMAFFSSLANDTVFENFRITEHSFTLDEGDEDEFTWIGVTDQGFADAGYRFDMGNAYIAGPNGGSAAWASFALDNGSEFIGRFFDIILYDITGATGQDADYSTYRPVGAARHFITAADTLPNTIITDRLYDVYDGADTVVLTANTQYLLVVKYQGDSTIPTSPRFTYGGTGDFISLGSTVYTDRLYPGGFTGGYRPVIRLHQAAFMAGTAVTPVAQLDQNSLAVFPNPAKDYLNIQLSLEEQMDAQISLIDIRGQRLQEISLNGAQNQTEQININDLPAGVYFIRLATSEGIAVKEFIKQ</sequence>
<dbReference type="AlphaFoldDB" id="H6KZV1"/>
<dbReference type="InterPro" id="IPR046450">
    <property type="entry name" value="PA_dom_sf"/>
</dbReference>
<dbReference type="KEGG" id="sgn:SGRA_3149"/>
<dbReference type="SUPFAM" id="SSF52025">
    <property type="entry name" value="PA domain"/>
    <property type="match status" value="1"/>
</dbReference>
<evidence type="ECO:0000313" key="4">
    <source>
        <dbReference type="EMBL" id="AFC25877.1"/>
    </source>
</evidence>
<gene>
    <name evidence="4" type="ordered locus">SGRA_3149</name>
</gene>
<protein>
    <submittedName>
        <fullName evidence="4">Protease-associated PA</fullName>
    </submittedName>
</protein>
<dbReference type="GO" id="GO:0006508">
    <property type="term" value="P:proteolysis"/>
    <property type="evidence" value="ECO:0007669"/>
    <property type="project" value="UniProtKB-KW"/>
</dbReference>
<dbReference type="InterPro" id="IPR003137">
    <property type="entry name" value="PA_domain"/>
</dbReference>
<dbReference type="Pfam" id="PF18962">
    <property type="entry name" value="Por_Secre_tail"/>
    <property type="match status" value="1"/>
</dbReference>
<dbReference type="OrthoDB" id="5377264at2"/>
<dbReference type="CDD" id="cd04818">
    <property type="entry name" value="PA_subtilisin_1"/>
    <property type="match status" value="1"/>
</dbReference>